<evidence type="ECO:0000313" key="2">
    <source>
        <dbReference type="EMBL" id="MBB4736860.1"/>
    </source>
</evidence>
<dbReference type="Proteomes" id="UP000546162">
    <property type="component" value="Unassembled WGS sequence"/>
</dbReference>
<evidence type="ECO:0008006" key="4">
    <source>
        <dbReference type="Google" id="ProtNLM"/>
    </source>
</evidence>
<feature type="compositionally biased region" description="Basic and acidic residues" evidence="1">
    <location>
        <begin position="355"/>
        <end position="370"/>
    </location>
</feature>
<evidence type="ECO:0000313" key="3">
    <source>
        <dbReference type="Proteomes" id="UP000546162"/>
    </source>
</evidence>
<keyword evidence="3" id="KW-1185">Reference proteome</keyword>
<dbReference type="RefSeq" id="WP_221501857.1">
    <property type="nucleotide sequence ID" value="NZ_BAABFG010000005.1"/>
</dbReference>
<sequence>MRHSDALAEQLVRLLDVRLADPLEILLDGDDSVGVVRGRLHRRALDWASVIEHGPAPEAVHTLARLIATLYPDDHAFAPPVEWWRTPLGQAVARRVGHPFAASVSYAMAGAMLGISRQGVHDLVRRGKLPRHPDGGVPVSAVRERLLATSPLATSPVAADPLATSPVAADPLGTSPVAADPLGTSPVAADPLVTEPLVAEPADSLPGGHGSPSARPTASDDFPGRPADADWHSARLARAGQDPGPGPGRQVIPGAAPAFPTDPGRLSDLPGGFSPDESGRSGESGPAADCGRGAESGRAADPGRGADSGSAADSGRGAEPGRAADPGRGADSGSAADSGRGADSGRAAEFGWPEEDIRVVGDFGHDRQVPDSEDEEQR</sequence>
<organism evidence="2 3">
    <name type="scientific">Actinoplanes octamycinicus</name>
    <dbReference type="NCBI Taxonomy" id="135948"/>
    <lineage>
        <taxon>Bacteria</taxon>
        <taxon>Bacillati</taxon>
        <taxon>Actinomycetota</taxon>
        <taxon>Actinomycetes</taxon>
        <taxon>Micromonosporales</taxon>
        <taxon>Micromonosporaceae</taxon>
        <taxon>Actinoplanes</taxon>
    </lineage>
</organism>
<accession>A0A7W7M4N9</accession>
<comment type="caution">
    <text evidence="2">The sequence shown here is derived from an EMBL/GenBank/DDBJ whole genome shotgun (WGS) entry which is preliminary data.</text>
</comment>
<protein>
    <recommendedName>
        <fullName evidence="4">MftR C-terminal domain-containing protein</fullName>
    </recommendedName>
</protein>
<proteinExistence type="predicted"/>
<gene>
    <name evidence="2" type="ORF">BJY16_000319</name>
</gene>
<name>A0A7W7M4N9_9ACTN</name>
<evidence type="ECO:0000256" key="1">
    <source>
        <dbReference type="SAM" id="MobiDB-lite"/>
    </source>
</evidence>
<reference evidence="2 3" key="1">
    <citation type="submission" date="2020-08" db="EMBL/GenBank/DDBJ databases">
        <title>Sequencing the genomes of 1000 actinobacteria strains.</title>
        <authorList>
            <person name="Klenk H.-P."/>
        </authorList>
    </citation>
    <scope>NUCLEOTIDE SEQUENCE [LARGE SCALE GENOMIC DNA]</scope>
    <source>
        <strain evidence="2 3">DSM 45809</strain>
    </source>
</reference>
<feature type="region of interest" description="Disordered" evidence="1">
    <location>
        <begin position="199"/>
        <end position="378"/>
    </location>
</feature>
<dbReference type="EMBL" id="JACHNB010000001">
    <property type="protein sequence ID" value="MBB4736860.1"/>
    <property type="molecule type" value="Genomic_DNA"/>
</dbReference>
<dbReference type="AlphaFoldDB" id="A0A7W7M4N9"/>